<comment type="caution">
    <text evidence="14">The sequence shown here is derived from an EMBL/GenBank/DDBJ whole genome shotgun (WGS) entry which is preliminary data.</text>
</comment>
<dbReference type="AlphaFoldDB" id="A0AAE1QNQ5"/>
<evidence type="ECO:0000256" key="4">
    <source>
        <dbReference type="ARBA" id="ARBA00022461"/>
    </source>
</evidence>
<keyword evidence="11 12" id="KW-0407">Ion channel</keyword>
<evidence type="ECO:0000256" key="5">
    <source>
        <dbReference type="ARBA" id="ARBA00022692"/>
    </source>
</evidence>
<comment type="similarity">
    <text evidence="2 12">Belongs to the amiloride-sensitive sodium channel (TC 1.A.6) family.</text>
</comment>
<name>A0AAE1QNQ5_9EUCA</name>
<dbReference type="Proteomes" id="UP001292094">
    <property type="component" value="Unassembled WGS sequence"/>
</dbReference>
<accession>A0AAE1QNQ5</accession>
<dbReference type="PANTHER" id="PTHR34717:SF1">
    <property type="entry name" value="EG:BACR7A4.20 PROTEIN"/>
    <property type="match status" value="1"/>
</dbReference>
<evidence type="ECO:0000256" key="12">
    <source>
        <dbReference type="RuleBase" id="RU000679"/>
    </source>
</evidence>
<dbReference type="GO" id="GO:0016020">
    <property type="term" value="C:membrane"/>
    <property type="evidence" value="ECO:0007669"/>
    <property type="project" value="UniProtKB-SubCell"/>
</dbReference>
<dbReference type="GO" id="GO:0005272">
    <property type="term" value="F:sodium channel activity"/>
    <property type="evidence" value="ECO:0007669"/>
    <property type="project" value="UniProtKB-KW"/>
</dbReference>
<keyword evidence="4 12" id="KW-0894">Sodium channel</keyword>
<keyword evidence="10 12" id="KW-0739">Sodium transport</keyword>
<gene>
    <name evidence="14" type="ORF">Pmani_000007</name>
</gene>
<keyword evidence="5 12" id="KW-0812">Transmembrane</keyword>
<evidence type="ECO:0000256" key="10">
    <source>
        <dbReference type="ARBA" id="ARBA00023201"/>
    </source>
</evidence>
<evidence type="ECO:0000256" key="9">
    <source>
        <dbReference type="ARBA" id="ARBA00023136"/>
    </source>
</evidence>
<evidence type="ECO:0000313" key="14">
    <source>
        <dbReference type="EMBL" id="KAK4329654.1"/>
    </source>
</evidence>
<dbReference type="Gene3D" id="1.10.287.770">
    <property type="entry name" value="YojJ-like"/>
    <property type="match status" value="1"/>
</dbReference>
<evidence type="ECO:0000256" key="3">
    <source>
        <dbReference type="ARBA" id="ARBA00022448"/>
    </source>
</evidence>
<comment type="subcellular location">
    <subcellularLocation>
        <location evidence="1">Membrane</location>
        <topology evidence="1">Multi-pass membrane protein</topology>
    </subcellularLocation>
</comment>
<evidence type="ECO:0000256" key="2">
    <source>
        <dbReference type="ARBA" id="ARBA00007193"/>
    </source>
</evidence>
<keyword evidence="9 13" id="KW-0472">Membrane</keyword>
<keyword evidence="7" id="KW-0915">Sodium</keyword>
<evidence type="ECO:0000256" key="8">
    <source>
        <dbReference type="ARBA" id="ARBA00023065"/>
    </source>
</evidence>
<evidence type="ECO:0000256" key="11">
    <source>
        <dbReference type="ARBA" id="ARBA00023303"/>
    </source>
</evidence>
<keyword evidence="6 13" id="KW-1133">Transmembrane helix</keyword>
<keyword evidence="15" id="KW-1185">Reference proteome</keyword>
<evidence type="ECO:0000256" key="7">
    <source>
        <dbReference type="ARBA" id="ARBA00023053"/>
    </source>
</evidence>
<dbReference type="EMBL" id="JAWZYT010000001">
    <property type="protein sequence ID" value="KAK4329654.1"/>
    <property type="molecule type" value="Genomic_DNA"/>
</dbReference>
<dbReference type="Pfam" id="PF00858">
    <property type="entry name" value="ASC"/>
    <property type="match status" value="1"/>
</dbReference>
<feature type="transmembrane region" description="Helical" evidence="13">
    <location>
        <begin position="309"/>
        <end position="330"/>
    </location>
</feature>
<protein>
    <submittedName>
        <fullName evidence="14">Uncharacterized protein</fullName>
    </submittedName>
</protein>
<proteinExistence type="inferred from homology"/>
<dbReference type="InterPro" id="IPR001873">
    <property type="entry name" value="ENaC"/>
</dbReference>
<reference evidence="14" key="1">
    <citation type="submission" date="2023-11" db="EMBL/GenBank/DDBJ databases">
        <title>Genome assemblies of two species of porcelain crab, Petrolisthes cinctipes and Petrolisthes manimaculis (Anomura: Porcellanidae).</title>
        <authorList>
            <person name="Angst P."/>
        </authorList>
    </citation>
    <scope>NUCLEOTIDE SEQUENCE</scope>
    <source>
        <strain evidence="14">PB745_02</strain>
        <tissue evidence="14">Gill</tissue>
    </source>
</reference>
<evidence type="ECO:0000256" key="6">
    <source>
        <dbReference type="ARBA" id="ARBA00022989"/>
    </source>
</evidence>
<evidence type="ECO:0000313" key="15">
    <source>
        <dbReference type="Proteomes" id="UP001292094"/>
    </source>
</evidence>
<feature type="transmembrane region" description="Helical" evidence="13">
    <location>
        <begin position="271"/>
        <end position="297"/>
    </location>
</feature>
<keyword evidence="3 12" id="KW-0813">Transport</keyword>
<evidence type="ECO:0000256" key="13">
    <source>
        <dbReference type="SAM" id="Phobius"/>
    </source>
</evidence>
<keyword evidence="8 12" id="KW-0406">Ion transport</keyword>
<dbReference type="PANTHER" id="PTHR34717">
    <property type="entry name" value="EG:BACR7A4.20 PROTEIN"/>
    <property type="match status" value="1"/>
</dbReference>
<evidence type="ECO:0000256" key="1">
    <source>
        <dbReference type="ARBA" id="ARBA00004141"/>
    </source>
</evidence>
<sequence>MFTSSITTFGLCHTTLGSTRSRYIQTVAGMKGGIHIIFANHLDEYMEYDPGIVSTGAVAELGMHVSVSNYDLTPTAASNMYALHIAPDNAASVALSVTRINHHDRYLADWPWNIGHPRCLLEEDYWKKSEEERAYSQNNLYFTLMYRYCLLQAANCSGLPMRFAHDDTEECMPDVILNCLSLDNATQKCIYRNLYHHADSPNRLCHTTSMSRQLSYTVLMNEVLQNLHHSSDSVNLSLSMAYIYYSRLGHTEYHEHVPTFNSWFSDLGGQMGLFLGASFITMVELIFSVCHLARVLLWKAVRADMLAGLLSWVVVVLVSVVCGWVGWWLLLKPSPPPASVTRPYSCPSLLYPLKVVVFYCLVKLRKRQGESKNEAGYGMRSYTSVEEMECPQPLQPGPKAIDAVFFSGVGSKCKDGHWGVVTAMERRPNALTSVLIYLKVPGQGLLVRPGHPDTVAFRKTENEGCFSSDGLTITPAIPMATWNIHYKGKLKKYQKDKGDIKTIENSKEIEAELKLEWVSNLPHFDYDTDLPVLTTARAFAAEPWSSEFFMHLREHHQTHYEQMGVLQGTVTLDGITHSLYLPAFRDHSYGREREWRLMHRYVFHHIFLEDGTKGVVGVVCQPSTCSRLELGHWWPRYGCGTGVTSVNLHLLHHGEGGTPPTDYAFTFTAGGVEHLVEVEVEVSPQHYLGWEWEARMVETFVKYRVDGVAGVGVCEWQYRHKGGRPDHLNASDPHWTREYRPQYLSAGSS</sequence>
<organism evidence="14 15">
    <name type="scientific">Petrolisthes manimaculis</name>
    <dbReference type="NCBI Taxonomy" id="1843537"/>
    <lineage>
        <taxon>Eukaryota</taxon>
        <taxon>Metazoa</taxon>
        <taxon>Ecdysozoa</taxon>
        <taxon>Arthropoda</taxon>
        <taxon>Crustacea</taxon>
        <taxon>Multicrustacea</taxon>
        <taxon>Malacostraca</taxon>
        <taxon>Eumalacostraca</taxon>
        <taxon>Eucarida</taxon>
        <taxon>Decapoda</taxon>
        <taxon>Pleocyemata</taxon>
        <taxon>Anomura</taxon>
        <taxon>Galatheoidea</taxon>
        <taxon>Porcellanidae</taxon>
        <taxon>Petrolisthes</taxon>
    </lineage>
</organism>